<evidence type="ECO:0000313" key="2">
    <source>
        <dbReference type="Proteomes" id="UP000294919"/>
    </source>
</evidence>
<dbReference type="InterPro" id="IPR037012">
    <property type="entry name" value="NanQ/TabA/YiaL_sf"/>
</dbReference>
<dbReference type="OrthoDB" id="9792756at2"/>
<dbReference type="PANTHER" id="PTHR34986:SF1">
    <property type="entry name" value="PROTEIN YIAL"/>
    <property type="match status" value="1"/>
</dbReference>
<evidence type="ECO:0000313" key="1">
    <source>
        <dbReference type="EMBL" id="TCO76872.1"/>
    </source>
</evidence>
<sequence length="154" mass="17897">MIIGDLKNLVPYKAMSNNMKLAIEYLEEIDMTSMVDGKHPVVGDDIFVVMSTYFTREHDESKYEIHHNYIDIQYLIKGEEIIFCNEAHEMEREGDYNPKNDKLNFKDQLGAVSIHMKPGMAAIFYPNDAHKACCKVHNKIQEVRKLLVKVKMED</sequence>
<dbReference type="RefSeq" id="WP_132244139.1">
    <property type="nucleotide sequence ID" value="NZ_SLWV01000007.1"/>
</dbReference>
<dbReference type="SUPFAM" id="SSF51197">
    <property type="entry name" value="Clavaminate synthase-like"/>
    <property type="match status" value="1"/>
</dbReference>
<protein>
    <submittedName>
        <fullName evidence="1">YhcH/YjgK/YiaL family protein</fullName>
    </submittedName>
</protein>
<dbReference type="AlphaFoldDB" id="A0A4R2KVB9"/>
<name>A0A4R2KVB9_9FIRM</name>
<organism evidence="1 2">
    <name type="scientific">Marinisporobacter balticus</name>
    <dbReference type="NCBI Taxonomy" id="2018667"/>
    <lineage>
        <taxon>Bacteria</taxon>
        <taxon>Bacillati</taxon>
        <taxon>Bacillota</taxon>
        <taxon>Clostridia</taxon>
        <taxon>Peptostreptococcales</taxon>
        <taxon>Thermotaleaceae</taxon>
        <taxon>Marinisporobacter</taxon>
    </lineage>
</organism>
<proteinExistence type="predicted"/>
<comment type="caution">
    <text evidence="1">The sequence shown here is derived from an EMBL/GenBank/DDBJ whole genome shotgun (WGS) entry which is preliminary data.</text>
</comment>
<dbReference type="EMBL" id="SLWV01000007">
    <property type="protein sequence ID" value="TCO76872.1"/>
    <property type="molecule type" value="Genomic_DNA"/>
</dbReference>
<dbReference type="PANTHER" id="PTHR34986">
    <property type="entry name" value="EVOLVED BETA-GALACTOSIDASE SUBUNIT BETA"/>
    <property type="match status" value="1"/>
</dbReference>
<reference evidence="1 2" key="1">
    <citation type="submission" date="2019-03" db="EMBL/GenBank/DDBJ databases">
        <title>Genomic Encyclopedia of Type Strains, Phase IV (KMG-IV): sequencing the most valuable type-strain genomes for metagenomic binning, comparative biology and taxonomic classification.</title>
        <authorList>
            <person name="Goeker M."/>
        </authorList>
    </citation>
    <scope>NUCLEOTIDE SEQUENCE [LARGE SCALE GENOMIC DNA]</scope>
    <source>
        <strain evidence="1 2">DSM 102940</strain>
    </source>
</reference>
<dbReference type="NCBIfam" id="TIGR00022">
    <property type="entry name" value="YhcH/YjgK/YiaL family protein"/>
    <property type="match status" value="1"/>
</dbReference>
<dbReference type="Proteomes" id="UP000294919">
    <property type="component" value="Unassembled WGS sequence"/>
</dbReference>
<gene>
    <name evidence="1" type="ORF">EV214_10729</name>
</gene>
<dbReference type="InterPro" id="IPR004375">
    <property type="entry name" value="NanQ/TabA/YiaL"/>
</dbReference>
<dbReference type="Pfam" id="PF04074">
    <property type="entry name" value="DUF386"/>
    <property type="match status" value="1"/>
</dbReference>
<accession>A0A4R2KVB9</accession>
<dbReference type="Gene3D" id="2.60.120.370">
    <property type="entry name" value="YhcH/YjgK/YiaL"/>
    <property type="match status" value="1"/>
</dbReference>
<dbReference type="GO" id="GO:0005829">
    <property type="term" value="C:cytosol"/>
    <property type="evidence" value="ECO:0007669"/>
    <property type="project" value="TreeGrafter"/>
</dbReference>
<keyword evidence="2" id="KW-1185">Reference proteome</keyword>